<sequence length="224" mass="24895">MDSILSIFSALWHHDVFALQQVNLLLLYLCLGLLIFLESGFLPAAPLPCDSVIILSGSLAAAGILQLHWVLITLCMAGWLGSLIAFYQGAQLKHWNIINRWLAKVPDKQLKTTDKLMRRYGLIALFFGRFFPVVRSLLPMVMGLRNGVKPLQFISASAISALFWIVFLVGAGFGISLLPTKLEQLATKLLMIAPVLTLVLAILTLLTSSIIKKRDRKVKVRIED</sequence>
<feature type="domain" description="VTT" evidence="8">
    <location>
        <begin position="59"/>
        <end position="172"/>
    </location>
</feature>
<evidence type="ECO:0000256" key="2">
    <source>
        <dbReference type="ARBA" id="ARBA00010792"/>
    </source>
</evidence>
<evidence type="ECO:0000313" key="10">
    <source>
        <dbReference type="Proteomes" id="UP000050491"/>
    </source>
</evidence>
<organism evidence="9 10">
    <name type="scientific">Vibrio metoecus</name>
    <dbReference type="NCBI Taxonomy" id="1481663"/>
    <lineage>
        <taxon>Bacteria</taxon>
        <taxon>Pseudomonadati</taxon>
        <taxon>Pseudomonadota</taxon>
        <taxon>Gammaproteobacteria</taxon>
        <taxon>Vibrionales</taxon>
        <taxon>Vibrionaceae</taxon>
        <taxon>Vibrio</taxon>
    </lineage>
</organism>
<keyword evidence="4 7" id="KW-0812">Transmembrane</keyword>
<keyword evidence="5 7" id="KW-1133">Transmembrane helix</keyword>
<evidence type="ECO:0000259" key="8">
    <source>
        <dbReference type="Pfam" id="PF09335"/>
    </source>
</evidence>
<evidence type="ECO:0000256" key="6">
    <source>
        <dbReference type="ARBA" id="ARBA00023136"/>
    </source>
</evidence>
<dbReference type="EMBL" id="LBGP01000001">
    <property type="protein sequence ID" value="KQB04510.1"/>
    <property type="molecule type" value="Genomic_DNA"/>
</dbReference>
<evidence type="ECO:0000256" key="7">
    <source>
        <dbReference type="RuleBase" id="RU367016"/>
    </source>
</evidence>
<feature type="transmembrane region" description="Helical" evidence="7">
    <location>
        <begin position="120"/>
        <end position="141"/>
    </location>
</feature>
<feature type="transmembrane region" description="Helical" evidence="7">
    <location>
        <begin position="59"/>
        <end position="87"/>
    </location>
</feature>
<dbReference type="PANTHER" id="PTHR30353">
    <property type="entry name" value="INNER MEMBRANE PROTEIN DEDA-RELATED"/>
    <property type="match status" value="1"/>
</dbReference>
<dbReference type="InterPro" id="IPR032818">
    <property type="entry name" value="DedA-like"/>
</dbReference>
<feature type="transmembrane region" description="Helical" evidence="7">
    <location>
        <begin position="153"/>
        <end position="177"/>
    </location>
</feature>
<dbReference type="Proteomes" id="UP000050491">
    <property type="component" value="Unassembled WGS sequence"/>
</dbReference>
<evidence type="ECO:0000256" key="1">
    <source>
        <dbReference type="ARBA" id="ARBA00004651"/>
    </source>
</evidence>
<dbReference type="Pfam" id="PF09335">
    <property type="entry name" value="VTT_dom"/>
    <property type="match status" value="1"/>
</dbReference>
<accession>A0A0Q0TQG2</accession>
<comment type="subcellular location">
    <subcellularLocation>
        <location evidence="1 7">Cell membrane</location>
        <topology evidence="1 7">Multi-pass membrane protein</topology>
    </subcellularLocation>
</comment>
<evidence type="ECO:0000256" key="4">
    <source>
        <dbReference type="ARBA" id="ARBA00022692"/>
    </source>
</evidence>
<feature type="transmembrane region" description="Helical" evidence="7">
    <location>
        <begin position="189"/>
        <end position="211"/>
    </location>
</feature>
<dbReference type="RefSeq" id="WP_055063928.1">
    <property type="nucleotide sequence ID" value="NZ_LBGP01000001.1"/>
</dbReference>
<protein>
    <submittedName>
        <fullName evidence="9">Cytokinin oxidase</fullName>
    </submittedName>
</protein>
<proteinExistence type="inferred from homology"/>
<keyword evidence="6 7" id="KW-0472">Membrane</keyword>
<feature type="transmembrane region" description="Helical" evidence="7">
    <location>
        <begin position="25"/>
        <end position="47"/>
    </location>
</feature>
<reference evidence="9 10" key="1">
    <citation type="journal article" date="2015" name="Genome Biol. Evol.">
        <title>The Dynamics of Genetic Interactions between Vibrio metoecus and Vibrio cholerae, Two Close Relatives Co-Occurring in the Environment.</title>
        <authorList>
            <person name="Orata F.D."/>
            <person name="Kirchberger P.C."/>
            <person name="Meheust R."/>
            <person name="Barlow E.J."/>
            <person name="Tarr C.L."/>
            <person name="Boucher Y."/>
        </authorList>
    </citation>
    <scope>NUCLEOTIDE SEQUENCE [LARGE SCALE GENOMIC DNA]</scope>
    <source>
        <strain evidence="9 10">YB5B04</strain>
    </source>
</reference>
<gene>
    <name evidence="9" type="ORF">XV92_00470</name>
</gene>
<dbReference type="AlphaFoldDB" id="A0A0Q0TQG2"/>
<name>A0A0Q0TQG2_VIBMT</name>
<keyword evidence="3 7" id="KW-1003">Cell membrane</keyword>
<evidence type="ECO:0000256" key="5">
    <source>
        <dbReference type="ARBA" id="ARBA00022989"/>
    </source>
</evidence>
<comment type="caution">
    <text evidence="9">The sequence shown here is derived from an EMBL/GenBank/DDBJ whole genome shotgun (WGS) entry which is preliminary data.</text>
</comment>
<dbReference type="OrthoDB" id="13976at2"/>
<comment type="similarity">
    <text evidence="2 7">Belongs to the DedA family.</text>
</comment>
<evidence type="ECO:0000313" key="9">
    <source>
        <dbReference type="EMBL" id="KQB04510.1"/>
    </source>
</evidence>
<dbReference type="InterPro" id="IPR032816">
    <property type="entry name" value="VTT_dom"/>
</dbReference>
<dbReference type="GO" id="GO:0005886">
    <property type="term" value="C:plasma membrane"/>
    <property type="evidence" value="ECO:0007669"/>
    <property type="project" value="UniProtKB-SubCell"/>
</dbReference>
<dbReference type="PATRIC" id="fig|1481663.12.peg.2108"/>
<evidence type="ECO:0000256" key="3">
    <source>
        <dbReference type="ARBA" id="ARBA00022475"/>
    </source>
</evidence>
<dbReference type="PANTHER" id="PTHR30353:SF11">
    <property type="entry name" value="INNER MEMBRANE PROTEIN YQJA"/>
    <property type="match status" value="1"/>
</dbReference>